<comment type="caution">
    <text evidence="8">The sequence shown here is derived from an EMBL/GenBank/DDBJ whole genome shotgun (WGS) entry which is preliminary data.</text>
</comment>
<sequence length="433" mass="47888">MYGHDLLFSALINLNSEPFDRPFHLGGLFLGDDVICPSFVSLISSKIKVRSSSCFSRNELSFQDRRRGNKVNKGGLFLSVSLSIKGSDDEEDYVGESREGLGQNGQEKNFEEDNAVVFSEEKKKVEVRTSRSAALNTTKHLWAGAVAAMVSRTFIAPLERLKLEYVVRGEQRGLFELMKTIEAAEGLKGFWKGNFVNILRTAPFKSINFYAYDTYRNQLLKWSGNEETTNFERFLAGAAAGITASLLCLPMDTIRTKMVAPGGEALGGIIGTFRHMIQTEGLFSLYKGLVPSLVSMAPSGAVFYGVYDILKSAYLHSPEGKKRIQNLKQEGQELNALEQLELGPLRTLLYGAIAGCCSEAATYPFEVVRRHLQMQVRATKMNALATCVKIVEQGGFPALYAGLIPSLLQVLPSAAISYFVYEFMKIVLKVEST</sequence>
<dbReference type="PROSITE" id="PS50920">
    <property type="entry name" value="SOLCAR"/>
    <property type="match status" value="3"/>
</dbReference>
<evidence type="ECO:0000313" key="8">
    <source>
        <dbReference type="EMBL" id="KAJ9177596.1"/>
    </source>
</evidence>
<keyword evidence="4" id="KW-0677">Repeat</keyword>
<keyword evidence="9" id="KW-1185">Reference proteome</keyword>
<evidence type="ECO:0000256" key="5">
    <source>
        <dbReference type="ARBA" id="ARBA00023136"/>
    </source>
</evidence>
<protein>
    <recommendedName>
        <fullName evidence="10">Mitochondrial adenine nucleotide transporter BTL3</fullName>
    </recommendedName>
</protein>
<keyword evidence="2 7" id="KW-0813">Transport</keyword>
<evidence type="ECO:0000256" key="2">
    <source>
        <dbReference type="ARBA" id="ARBA00022448"/>
    </source>
</evidence>
<accession>A0ABQ9MBT2</accession>
<keyword evidence="3 6" id="KW-0812">Transmembrane</keyword>
<reference evidence="8" key="1">
    <citation type="journal article" date="2023" name="Plant Biotechnol. J.">
        <title>Chromosome-level wild Hevea brasiliensis genome provides new tools for genomic-assisted breeding and valuable loci to elevate rubber yield.</title>
        <authorList>
            <person name="Cheng H."/>
            <person name="Song X."/>
            <person name="Hu Y."/>
            <person name="Wu T."/>
            <person name="Yang Q."/>
            <person name="An Z."/>
            <person name="Feng S."/>
            <person name="Deng Z."/>
            <person name="Wu W."/>
            <person name="Zeng X."/>
            <person name="Tu M."/>
            <person name="Wang X."/>
            <person name="Huang H."/>
        </authorList>
    </citation>
    <scope>NUCLEOTIDE SEQUENCE</scope>
    <source>
        <strain evidence="8">MT/VB/25A 57/8</strain>
    </source>
</reference>
<proteinExistence type="inferred from homology"/>
<dbReference type="InterPro" id="IPR018108">
    <property type="entry name" value="MCP_transmembrane"/>
</dbReference>
<dbReference type="PRINTS" id="PR00926">
    <property type="entry name" value="MITOCARRIER"/>
</dbReference>
<dbReference type="Gene3D" id="1.50.40.10">
    <property type="entry name" value="Mitochondrial carrier domain"/>
    <property type="match status" value="1"/>
</dbReference>
<comment type="similarity">
    <text evidence="7">Belongs to the mitochondrial carrier (TC 2.A.29) family.</text>
</comment>
<evidence type="ECO:0000256" key="4">
    <source>
        <dbReference type="ARBA" id="ARBA00022737"/>
    </source>
</evidence>
<dbReference type="Pfam" id="PF00153">
    <property type="entry name" value="Mito_carr"/>
    <property type="match status" value="3"/>
</dbReference>
<dbReference type="Proteomes" id="UP001174677">
    <property type="component" value="Chromosome 7"/>
</dbReference>
<name>A0ABQ9MBT2_HEVBR</name>
<feature type="repeat" description="Solcar" evidence="6">
    <location>
        <begin position="228"/>
        <end position="313"/>
    </location>
</feature>
<comment type="subcellular location">
    <subcellularLocation>
        <location evidence="1">Membrane</location>
        <topology evidence="1">Multi-pass membrane protein</topology>
    </subcellularLocation>
</comment>
<organism evidence="8 9">
    <name type="scientific">Hevea brasiliensis</name>
    <name type="common">Para rubber tree</name>
    <name type="synonym">Siphonia brasiliensis</name>
    <dbReference type="NCBI Taxonomy" id="3981"/>
    <lineage>
        <taxon>Eukaryota</taxon>
        <taxon>Viridiplantae</taxon>
        <taxon>Streptophyta</taxon>
        <taxon>Embryophyta</taxon>
        <taxon>Tracheophyta</taxon>
        <taxon>Spermatophyta</taxon>
        <taxon>Magnoliopsida</taxon>
        <taxon>eudicotyledons</taxon>
        <taxon>Gunneridae</taxon>
        <taxon>Pentapetalae</taxon>
        <taxon>rosids</taxon>
        <taxon>fabids</taxon>
        <taxon>Malpighiales</taxon>
        <taxon>Euphorbiaceae</taxon>
        <taxon>Crotonoideae</taxon>
        <taxon>Micrandreae</taxon>
        <taxon>Hevea</taxon>
    </lineage>
</organism>
<gene>
    <name evidence="8" type="ORF">P3X46_012799</name>
</gene>
<evidence type="ECO:0008006" key="10">
    <source>
        <dbReference type="Google" id="ProtNLM"/>
    </source>
</evidence>
<dbReference type="PANTHER" id="PTHR24089">
    <property type="entry name" value="SOLUTE CARRIER FAMILY 25"/>
    <property type="match status" value="1"/>
</dbReference>
<dbReference type="InterPro" id="IPR002067">
    <property type="entry name" value="MCP"/>
</dbReference>
<evidence type="ECO:0000256" key="3">
    <source>
        <dbReference type="ARBA" id="ARBA00022692"/>
    </source>
</evidence>
<evidence type="ECO:0000256" key="7">
    <source>
        <dbReference type="RuleBase" id="RU000488"/>
    </source>
</evidence>
<keyword evidence="5 6" id="KW-0472">Membrane</keyword>
<feature type="repeat" description="Solcar" evidence="6">
    <location>
        <begin position="342"/>
        <end position="427"/>
    </location>
</feature>
<dbReference type="EMBL" id="JARPOI010000007">
    <property type="protein sequence ID" value="KAJ9177596.1"/>
    <property type="molecule type" value="Genomic_DNA"/>
</dbReference>
<dbReference type="InterPro" id="IPR023395">
    <property type="entry name" value="MCP_dom_sf"/>
</dbReference>
<feature type="repeat" description="Solcar" evidence="6">
    <location>
        <begin position="135"/>
        <end position="218"/>
    </location>
</feature>
<evidence type="ECO:0000313" key="9">
    <source>
        <dbReference type="Proteomes" id="UP001174677"/>
    </source>
</evidence>
<dbReference type="SUPFAM" id="SSF103506">
    <property type="entry name" value="Mitochondrial carrier"/>
    <property type="match status" value="1"/>
</dbReference>
<evidence type="ECO:0000256" key="1">
    <source>
        <dbReference type="ARBA" id="ARBA00004141"/>
    </source>
</evidence>
<evidence type="ECO:0000256" key="6">
    <source>
        <dbReference type="PROSITE-ProRule" id="PRU00282"/>
    </source>
</evidence>